<proteinExistence type="predicted"/>
<organism evidence="1">
    <name type="scientific">marine sediment metagenome</name>
    <dbReference type="NCBI Taxonomy" id="412755"/>
    <lineage>
        <taxon>unclassified sequences</taxon>
        <taxon>metagenomes</taxon>
        <taxon>ecological metagenomes</taxon>
    </lineage>
</organism>
<comment type="caution">
    <text evidence="1">The sequence shown here is derived from an EMBL/GenBank/DDBJ whole genome shotgun (WGS) entry which is preliminary data.</text>
</comment>
<reference evidence="1" key="1">
    <citation type="journal article" date="2014" name="Front. Microbiol.">
        <title>High frequency of phylogenetically diverse reductive dehalogenase-homologous genes in deep subseafloor sedimentary metagenomes.</title>
        <authorList>
            <person name="Kawai M."/>
            <person name="Futagami T."/>
            <person name="Toyoda A."/>
            <person name="Takaki Y."/>
            <person name="Nishi S."/>
            <person name="Hori S."/>
            <person name="Arai W."/>
            <person name="Tsubouchi T."/>
            <person name="Morono Y."/>
            <person name="Uchiyama I."/>
            <person name="Ito T."/>
            <person name="Fujiyama A."/>
            <person name="Inagaki F."/>
            <person name="Takami H."/>
        </authorList>
    </citation>
    <scope>NUCLEOTIDE SEQUENCE</scope>
    <source>
        <strain evidence="1">Expedition CK06-06</strain>
    </source>
</reference>
<gene>
    <name evidence="1" type="ORF">S01H1_53788</name>
</gene>
<evidence type="ECO:0000313" key="1">
    <source>
        <dbReference type="EMBL" id="GAG26609.1"/>
    </source>
</evidence>
<accession>X0W6S3</accession>
<dbReference type="AlphaFoldDB" id="X0W6S3"/>
<sequence length="36" mass="4422">ILQNSPLQELGEQFDLRFPIYDTCLRWHKFTIWLTV</sequence>
<protein>
    <submittedName>
        <fullName evidence="1">Uncharacterized protein</fullName>
    </submittedName>
</protein>
<feature type="non-terminal residue" evidence="1">
    <location>
        <position position="1"/>
    </location>
</feature>
<name>X0W6S3_9ZZZZ</name>
<dbReference type="EMBL" id="BARS01034848">
    <property type="protein sequence ID" value="GAG26609.1"/>
    <property type="molecule type" value="Genomic_DNA"/>
</dbReference>